<accession>A0AA37TIL4</accession>
<protein>
    <submittedName>
        <fullName evidence="2">Uncharacterized protein</fullName>
    </submittedName>
</protein>
<dbReference type="EMBL" id="BSPL01000049">
    <property type="protein sequence ID" value="GLS74624.1"/>
    <property type="molecule type" value="Genomic_DNA"/>
</dbReference>
<name>A0AA37TIL4_9HYPH</name>
<feature type="transmembrane region" description="Helical" evidence="1">
    <location>
        <begin position="45"/>
        <end position="64"/>
    </location>
</feature>
<evidence type="ECO:0000313" key="3">
    <source>
        <dbReference type="Proteomes" id="UP001157440"/>
    </source>
</evidence>
<dbReference type="Proteomes" id="UP001157440">
    <property type="component" value="Unassembled WGS sequence"/>
</dbReference>
<keyword evidence="1" id="KW-1133">Transmembrane helix</keyword>
<evidence type="ECO:0000256" key="1">
    <source>
        <dbReference type="SAM" id="Phobius"/>
    </source>
</evidence>
<gene>
    <name evidence="2" type="ORF">GCM10007890_66420</name>
</gene>
<comment type="caution">
    <text evidence="2">The sequence shown here is derived from an EMBL/GenBank/DDBJ whole genome shotgun (WGS) entry which is preliminary data.</text>
</comment>
<proteinExistence type="predicted"/>
<keyword evidence="1" id="KW-0472">Membrane</keyword>
<evidence type="ECO:0000313" key="2">
    <source>
        <dbReference type="EMBL" id="GLS74624.1"/>
    </source>
</evidence>
<reference evidence="3" key="1">
    <citation type="journal article" date="2019" name="Int. J. Syst. Evol. Microbiol.">
        <title>The Global Catalogue of Microorganisms (GCM) 10K type strain sequencing project: providing services to taxonomists for standard genome sequencing and annotation.</title>
        <authorList>
            <consortium name="The Broad Institute Genomics Platform"/>
            <consortium name="The Broad Institute Genome Sequencing Center for Infectious Disease"/>
            <person name="Wu L."/>
            <person name="Ma J."/>
        </authorList>
    </citation>
    <scope>NUCLEOTIDE SEQUENCE [LARGE SCALE GENOMIC DNA]</scope>
    <source>
        <strain evidence="3">NBRC 103632</strain>
    </source>
</reference>
<keyword evidence="3" id="KW-1185">Reference proteome</keyword>
<feature type="transmembrane region" description="Helical" evidence="1">
    <location>
        <begin position="6"/>
        <end position="24"/>
    </location>
</feature>
<organism evidence="2 3">
    <name type="scientific">Methylobacterium tardum</name>
    <dbReference type="NCBI Taxonomy" id="374432"/>
    <lineage>
        <taxon>Bacteria</taxon>
        <taxon>Pseudomonadati</taxon>
        <taxon>Pseudomonadota</taxon>
        <taxon>Alphaproteobacteria</taxon>
        <taxon>Hyphomicrobiales</taxon>
        <taxon>Methylobacteriaceae</taxon>
        <taxon>Methylobacterium</taxon>
    </lineage>
</organism>
<sequence>MGPHTITGWISFAAVMTGGFVTGATGMKLGSDLHKGRRGDRRDILAAYTFGTLTMLAAMLFVFAEGQP</sequence>
<dbReference type="AlphaFoldDB" id="A0AA37TIL4"/>
<keyword evidence="1" id="KW-0812">Transmembrane</keyword>